<organism evidence="2 3">
    <name type="scientific">Dryococelus australis</name>
    <dbReference type="NCBI Taxonomy" id="614101"/>
    <lineage>
        <taxon>Eukaryota</taxon>
        <taxon>Metazoa</taxon>
        <taxon>Ecdysozoa</taxon>
        <taxon>Arthropoda</taxon>
        <taxon>Hexapoda</taxon>
        <taxon>Insecta</taxon>
        <taxon>Pterygota</taxon>
        <taxon>Neoptera</taxon>
        <taxon>Polyneoptera</taxon>
        <taxon>Phasmatodea</taxon>
        <taxon>Verophasmatodea</taxon>
        <taxon>Anareolatae</taxon>
        <taxon>Phasmatidae</taxon>
        <taxon>Eurycanthinae</taxon>
        <taxon>Dryococelus</taxon>
    </lineage>
</organism>
<evidence type="ECO:0000313" key="2">
    <source>
        <dbReference type="EMBL" id="KAJ8895472.1"/>
    </source>
</evidence>
<protein>
    <submittedName>
        <fullName evidence="2">Uncharacterized protein</fullName>
    </submittedName>
</protein>
<feature type="compositionally biased region" description="Polar residues" evidence="1">
    <location>
        <begin position="216"/>
        <end position="230"/>
    </location>
</feature>
<accession>A0ABQ9IFM8</accession>
<sequence length="413" mass="46348">MFELASASCGCALSRWKMKSAGICQFCNICRYKVPVRVLPGKKDRTVNLFSGIEGRCGGSDVSNGAAPECMGREIPEKTRRPAVPFGTIPTRENPRATLPRIEPGSPWRIASSLNTTSPRPPDDLDLIMQRSEKLGKLNTILVYTRKIAQSKYRNRIRLARASHKQYSDTYKTQYDRAKRCRERKINIKASERVNERRNARAGERKIPEKTCRPAASSSTIPTCENPGVTQQGIEPGSPWWMASRLTARPPRPLQKKSRLYFSQQFVAFILEKTRRPSASSGTIPTCGNPEATPLGIKPVSPRWEASSLTATPPRPPNFRGGETVLRWSWGKREHAEKIHPASGNVRHVHLYSPWGEASARIRGMFFSWYPVSNPGIDWGIFLQVFVAWPTSILRNGNDIPPQSHPAKSHCTH</sequence>
<gene>
    <name evidence="2" type="ORF">PR048_000805</name>
</gene>
<feature type="non-terminal residue" evidence="2">
    <location>
        <position position="413"/>
    </location>
</feature>
<feature type="compositionally biased region" description="Basic and acidic residues" evidence="1">
    <location>
        <begin position="196"/>
        <end position="212"/>
    </location>
</feature>
<dbReference type="Proteomes" id="UP001159363">
    <property type="component" value="Chromosome 1"/>
</dbReference>
<feature type="region of interest" description="Disordered" evidence="1">
    <location>
        <begin position="196"/>
        <end position="230"/>
    </location>
</feature>
<proteinExistence type="predicted"/>
<reference evidence="2 3" key="1">
    <citation type="submission" date="2023-02" db="EMBL/GenBank/DDBJ databases">
        <title>LHISI_Scaffold_Assembly.</title>
        <authorList>
            <person name="Stuart O.P."/>
            <person name="Cleave R."/>
            <person name="Magrath M.J.L."/>
            <person name="Mikheyev A.S."/>
        </authorList>
    </citation>
    <scope>NUCLEOTIDE SEQUENCE [LARGE SCALE GENOMIC DNA]</scope>
    <source>
        <strain evidence="2">Daus_M_001</strain>
        <tissue evidence="2">Leg muscle</tissue>
    </source>
</reference>
<comment type="caution">
    <text evidence="2">The sequence shown here is derived from an EMBL/GenBank/DDBJ whole genome shotgun (WGS) entry which is preliminary data.</text>
</comment>
<evidence type="ECO:0000256" key="1">
    <source>
        <dbReference type="SAM" id="MobiDB-lite"/>
    </source>
</evidence>
<feature type="region of interest" description="Disordered" evidence="1">
    <location>
        <begin position="81"/>
        <end position="123"/>
    </location>
</feature>
<name>A0ABQ9IFM8_9NEOP</name>
<keyword evidence="3" id="KW-1185">Reference proteome</keyword>
<dbReference type="EMBL" id="JARBHB010000001">
    <property type="protein sequence ID" value="KAJ8895472.1"/>
    <property type="molecule type" value="Genomic_DNA"/>
</dbReference>
<evidence type="ECO:0000313" key="3">
    <source>
        <dbReference type="Proteomes" id="UP001159363"/>
    </source>
</evidence>